<dbReference type="Proteomes" id="UP001595816">
    <property type="component" value="Unassembled WGS sequence"/>
</dbReference>
<dbReference type="SUPFAM" id="SSF47413">
    <property type="entry name" value="lambda repressor-like DNA-binding domains"/>
    <property type="match status" value="1"/>
</dbReference>
<comment type="caution">
    <text evidence="2">The sequence shown here is derived from an EMBL/GenBank/DDBJ whole genome shotgun (WGS) entry which is preliminary data.</text>
</comment>
<organism evidence="2 3">
    <name type="scientific">Hamadaea flava</name>
    <dbReference type="NCBI Taxonomy" id="1742688"/>
    <lineage>
        <taxon>Bacteria</taxon>
        <taxon>Bacillati</taxon>
        <taxon>Actinomycetota</taxon>
        <taxon>Actinomycetes</taxon>
        <taxon>Micromonosporales</taxon>
        <taxon>Micromonosporaceae</taxon>
        <taxon>Hamadaea</taxon>
    </lineage>
</organism>
<dbReference type="CDD" id="cd00093">
    <property type="entry name" value="HTH_XRE"/>
    <property type="match status" value="1"/>
</dbReference>
<evidence type="ECO:0000259" key="1">
    <source>
        <dbReference type="PROSITE" id="PS50943"/>
    </source>
</evidence>
<dbReference type="EMBL" id="JBHSAY010000023">
    <property type="protein sequence ID" value="MFC4135583.1"/>
    <property type="molecule type" value="Genomic_DNA"/>
</dbReference>
<gene>
    <name evidence="2" type="ORF">ACFOZ4_33635</name>
</gene>
<dbReference type="InterPro" id="IPR010982">
    <property type="entry name" value="Lambda_DNA-bd_dom_sf"/>
</dbReference>
<dbReference type="RefSeq" id="WP_253750178.1">
    <property type="nucleotide sequence ID" value="NZ_JAMZDZ010000001.1"/>
</dbReference>
<evidence type="ECO:0000313" key="3">
    <source>
        <dbReference type="Proteomes" id="UP001595816"/>
    </source>
</evidence>
<dbReference type="SMART" id="SM00530">
    <property type="entry name" value="HTH_XRE"/>
    <property type="match status" value="1"/>
</dbReference>
<sequence length="434" mass="47066">MDDNDPLPPRFGPRLRLLRTRVGLSLGRLAKLANYSKGHLSNIEAGAKQPSVDLARRLEAALGLPGVLSELVPTVARDAPPGASHGPSLTDEWSLRLPPDGQLVFRSHDPADPDADAATWSIAAPRNTSLPASLPVLTHLLADVRRMGQVLPPSAMLQIVIPSANSLRTMAMAASGRARDEAFRLAARFVEYAGWMAQEAGDERAATWWTDQAGLLAEFGGDQDMADYALVRKAEIALYRDNFTDAIQLARRAQAARSNRVRELGAQREAQGYALQGDEYATLTALDRASRLAGSPTGDGPPLGSTTPGSLSFVRAWSFHELGRSLEAATILTGEYARLAPESQRLRARYGARLALSFAGADHLDLACEVAEPAITTTAAIDSATARSDLRHLYRTLLRKRNLPCVRRIMPAFGETLRDNRPHDPVRPRSGRRA</sequence>
<dbReference type="PROSITE" id="PS50943">
    <property type="entry name" value="HTH_CROC1"/>
    <property type="match status" value="1"/>
</dbReference>
<accession>A0ABV8LYN0</accession>
<dbReference type="Gene3D" id="1.10.260.40">
    <property type="entry name" value="lambda repressor-like DNA-binding domains"/>
    <property type="match status" value="1"/>
</dbReference>
<name>A0ABV8LYN0_9ACTN</name>
<feature type="domain" description="HTH cro/C1-type" evidence="1">
    <location>
        <begin position="15"/>
        <end position="68"/>
    </location>
</feature>
<reference evidence="3" key="1">
    <citation type="journal article" date="2019" name="Int. J. Syst. Evol. Microbiol.">
        <title>The Global Catalogue of Microorganisms (GCM) 10K type strain sequencing project: providing services to taxonomists for standard genome sequencing and annotation.</title>
        <authorList>
            <consortium name="The Broad Institute Genomics Platform"/>
            <consortium name="The Broad Institute Genome Sequencing Center for Infectious Disease"/>
            <person name="Wu L."/>
            <person name="Ma J."/>
        </authorList>
    </citation>
    <scope>NUCLEOTIDE SEQUENCE [LARGE SCALE GENOMIC DNA]</scope>
    <source>
        <strain evidence="3">CGMCC 4.7289</strain>
    </source>
</reference>
<evidence type="ECO:0000313" key="2">
    <source>
        <dbReference type="EMBL" id="MFC4135583.1"/>
    </source>
</evidence>
<keyword evidence="3" id="KW-1185">Reference proteome</keyword>
<proteinExistence type="predicted"/>
<dbReference type="InterPro" id="IPR001387">
    <property type="entry name" value="Cro/C1-type_HTH"/>
</dbReference>
<protein>
    <submittedName>
        <fullName evidence="2">Helix-turn-helix domain-containing protein</fullName>
    </submittedName>
</protein>
<dbReference type="Pfam" id="PF13560">
    <property type="entry name" value="HTH_31"/>
    <property type="match status" value="1"/>
</dbReference>